<sequence>MHHTSGRLDDSCYRAMYRSPRNTVELSNISNDYRQSIVLEAVESKLKSYAEMTREMTRDTQTSILQDREKELAARDLRAKNLRIVGMTESEGENIQEVVVDLLRDTLQLDAPRVDHAIRVGKGDRGSRPIFIRFATVDARNNALSHWSKLRGKSLWLDPDLTPLQVEDRKKKIQKVKDTSSAGLIVYMRDGKTVITDRHRDNS</sequence>
<reference evidence="1 2" key="1">
    <citation type="submission" date="2024-09" db="EMBL/GenBank/DDBJ databases">
        <title>Chromosome-scale assembly of Riccia sorocarpa.</title>
        <authorList>
            <person name="Paukszto L."/>
        </authorList>
    </citation>
    <scope>NUCLEOTIDE SEQUENCE [LARGE SCALE GENOMIC DNA]</scope>
    <source>
        <strain evidence="1">LP-2024</strain>
        <tissue evidence="1">Aerial parts of the thallus</tissue>
    </source>
</reference>
<proteinExistence type="predicted"/>
<protein>
    <submittedName>
        <fullName evidence="1">Uncharacterized protein</fullName>
    </submittedName>
</protein>
<evidence type="ECO:0000313" key="2">
    <source>
        <dbReference type="Proteomes" id="UP001633002"/>
    </source>
</evidence>
<comment type="caution">
    <text evidence="1">The sequence shown here is derived from an EMBL/GenBank/DDBJ whole genome shotgun (WGS) entry which is preliminary data.</text>
</comment>
<organism evidence="1 2">
    <name type="scientific">Riccia sorocarpa</name>
    <dbReference type="NCBI Taxonomy" id="122646"/>
    <lineage>
        <taxon>Eukaryota</taxon>
        <taxon>Viridiplantae</taxon>
        <taxon>Streptophyta</taxon>
        <taxon>Embryophyta</taxon>
        <taxon>Marchantiophyta</taxon>
        <taxon>Marchantiopsida</taxon>
        <taxon>Marchantiidae</taxon>
        <taxon>Marchantiales</taxon>
        <taxon>Ricciaceae</taxon>
        <taxon>Riccia</taxon>
    </lineage>
</organism>
<gene>
    <name evidence="1" type="ORF">R1sor_006268</name>
</gene>
<accession>A0ABD3HPX7</accession>
<keyword evidence="2" id="KW-1185">Reference proteome</keyword>
<name>A0ABD3HPX7_9MARC</name>
<dbReference type="Gene3D" id="3.30.70.1820">
    <property type="entry name" value="L1 transposable element, RRM domain"/>
    <property type="match status" value="1"/>
</dbReference>
<dbReference type="Proteomes" id="UP001633002">
    <property type="component" value="Unassembled WGS sequence"/>
</dbReference>
<dbReference type="AlphaFoldDB" id="A0ABD3HPX7"/>
<dbReference type="EMBL" id="JBJQOH010000003">
    <property type="protein sequence ID" value="KAL3692617.1"/>
    <property type="molecule type" value="Genomic_DNA"/>
</dbReference>
<evidence type="ECO:0000313" key="1">
    <source>
        <dbReference type="EMBL" id="KAL3692617.1"/>
    </source>
</evidence>